<feature type="non-terminal residue" evidence="1">
    <location>
        <position position="68"/>
    </location>
</feature>
<proteinExistence type="predicted"/>
<dbReference type="Proteomes" id="UP000789920">
    <property type="component" value="Unassembled WGS sequence"/>
</dbReference>
<protein>
    <submittedName>
        <fullName evidence="1">33295_t:CDS:1</fullName>
    </submittedName>
</protein>
<name>A0ACA9QZ95_9GLOM</name>
<gene>
    <name evidence="1" type="ORF">RPERSI_LOCUS16307</name>
</gene>
<evidence type="ECO:0000313" key="1">
    <source>
        <dbReference type="EMBL" id="CAG8770139.1"/>
    </source>
</evidence>
<organism evidence="1 2">
    <name type="scientific">Racocetra persica</name>
    <dbReference type="NCBI Taxonomy" id="160502"/>
    <lineage>
        <taxon>Eukaryota</taxon>
        <taxon>Fungi</taxon>
        <taxon>Fungi incertae sedis</taxon>
        <taxon>Mucoromycota</taxon>
        <taxon>Glomeromycotina</taxon>
        <taxon>Glomeromycetes</taxon>
        <taxon>Diversisporales</taxon>
        <taxon>Gigasporaceae</taxon>
        <taxon>Racocetra</taxon>
    </lineage>
</organism>
<comment type="caution">
    <text evidence="1">The sequence shown here is derived from an EMBL/GenBank/DDBJ whole genome shotgun (WGS) entry which is preliminary data.</text>
</comment>
<dbReference type="EMBL" id="CAJVQC010040129">
    <property type="protein sequence ID" value="CAG8770139.1"/>
    <property type="molecule type" value="Genomic_DNA"/>
</dbReference>
<accession>A0ACA9QZ95</accession>
<reference evidence="1" key="1">
    <citation type="submission" date="2021-06" db="EMBL/GenBank/DDBJ databases">
        <authorList>
            <person name="Kallberg Y."/>
            <person name="Tangrot J."/>
            <person name="Rosling A."/>
        </authorList>
    </citation>
    <scope>NUCLEOTIDE SEQUENCE</scope>
    <source>
        <strain evidence="1">MA461A</strain>
    </source>
</reference>
<keyword evidence="2" id="KW-1185">Reference proteome</keyword>
<evidence type="ECO:0000313" key="2">
    <source>
        <dbReference type="Proteomes" id="UP000789920"/>
    </source>
</evidence>
<sequence>MSESINDHETNSNFNAKDQYKKKGNSVLLTLSLAFKSIGIIFGDIGTSPLYVFTGIFPNAPKDSQDVY</sequence>